<feature type="transmembrane region" description="Helical" evidence="1">
    <location>
        <begin position="6"/>
        <end position="25"/>
    </location>
</feature>
<keyword evidence="1" id="KW-1133">Transmembrane helix</keyword>
<name>A0ABY6HSU3_9ARCH</name>
<keyword evidence="1" id="KW-0812">Transmembrane</keyword>
<reference evidence="2" key="1">
    <citation type="submission" date="2022-09" db="EMBL/GenBank/DDBJ databases">
        <title>Actin cytoskeleton and complex cell architecture in an #Asgard archaeon.</title>
        <authorList>
            <person name="Ponce Toledo R.I."/>
            <person name="Schleper C."/>
            <person name="Rodrigues Oliveira T."/>
            <person name="Wollweber F."/>
            <person name="Xu J."/>
            <person name="Rittmann S."/>
            <person name="Klingl A."/>
            <person name="Pilhofer M."/>
        </authorList>
    </citation>
    <scope>NUCLEOTIDE SEQUENCE</scope>
    <source>
        <strain evidence="2">B-35</strain>
    </source>
</reference>
<accession>A0ABY6HSU3</accession>
<evidence type="ECO:0000313" key="2">
    <source>
        <dbReference type="EMBL" id="UYP46585.1"/>
    </source>
</evidence>
<gene>
    <name evidence="2" type="ORF">NEF87_002870</name>
</gene>
<protein>
    <recommendedName>
        <fullName evidence="4">Alginate lyase domain-containing protein</fullName>
    </recommendedName>
</protein>
<evidence type="ECO:0008006" key="4">
    <source>
        <dbReference type="Google" id="ProtNLM"/>
    </source>
</evidence>
<sequence>MKSTLILIPLIFGGFYFAFYLGILVPDLTDYMETPPETVDFYPLSVINLSRLEDIGREFELFQEQHLKMNLSQSFVKNVSTGEIISYDGTDNGALHTSENLVAACYDYASLPEGKEKAQALLLVQKMLYGLRLLIEIPNGGLGPNFPGTSIGRFYASPDQRFDGNYTWIFDEGFRHFNGTGKYSDWRIRLYTSKDELGGYFLGLAATLMLVQDVPEVQEITRLIILQAMEGFLSSFWQEMTGDGKPNGVHLQVPCYSQWKLLLTKMAMRVDPENVRYEQLFQYFLVKERKVNRTPFVNKMDNIDNYYSQYFENMVVLGLFLVEDDPRLVDLYFQNFQAKTYSSYRGHRNGFLNAVYLTAASLSQKQASFKVDDIRWDILDQLWRFNEFNLVPLDTTCGGRNQTIARSELGGDWTTIDPNIAKWKDFVDNTAFGSTYQWLTYGLQDAIFRERYLKPATIEMMNPTTSSWNRNPYQEDGVNIFNTTSTIRQYAGAAYTLPYYMLKYYGYLEGY</sequence>
<keyword evidence="3" id="KW-1185">Reference proteome</keyword>
<keyword evidence="1" id="KW-0472">Membrane</keyword>
<dbReference type="Proteomes" id="UP001208689">
    <property type="component" value="Chromosome"/>
</dbReference>
<evidence type="ECO:0000313" key="3">
    <source>
        <dbReference type="Proteomes" id="UP001208689"/>
    </source>
</evidence>
<evidence type="ECO:0000256" key="1">
    <source>
        <dbReference type="SAM" id="Phobius"/>
    </source>
</evidence>
<dbReference type="EMBL" id="CP104013">
    <property type="protein sequence ID" value="UYP46585.1"/>
    <property type="molecule type" value="Genomic_DNA"/>
</dbReference>
<proteinExistence type="predicted"/>
<organism evidence="2 3">
    <name type="scientific">Candidatus Lokiarchaeum ossiferum</name>
    <dbReference type="NCBI Taxonomy" id="2951803"/>
    <lineage>
        <taxon>Archaea</taxon>
        <taxon>Promethearchaeati</taxon>
        <taxon>Promethearchaeota</taxon>
        <taxon>Promethearchaeia</taxon>
        <taxon>Promethearchaeales</taxon>
        <taxon>Promethearchaeaceae</taxon>
        <taxon>Candidatus Lokiarchaeum</taxon>
    </lineage>
</organism>